<protein>
    <submittedName>
        <fullName evidence="2">Uncharacterized protein</fullName>
    </submittedName>
</protein>
<gene>
    <name evidence="2" type="ORF">BJ994_002845</name>
</gene>
<organism evidence="2 3">
    <name type="scientific">Arthrobacter pigmenti</name>
    <dbReference type="NCBI Taxonomy" id="271432"/>
    <lineage>
        <taxon>Bacteria</taxon>
        <taxon>Bacillati</taxon>
        <taxon>Actinomycetota</taxon>
        <taxon>Actinomycetes</taxon>
        <taxon>Micrococcales</taxon>
        <taxon>Micrococcaceae</taxon>
        <taxon>Arthrobacter</taxon>
    </lineage>
</organism>
<comment type="caution">
    <text evidence="2">The sequence shown here is derived from an EMBL/GenBank/DDBJ whole genome shotgun (WGS) entry which is preliminary data.</text>
</comment>
<accession>A0A846RRU1</accession>
<dbReference type="EMBL" id="JAATJL010000001">
    <property type="protein sequence ID" value="NJC23769.1"/>
    <property type="molecule type" value="Genomic_DNA"/>
</dbReference>
<keyword evidence="1" id="KW-0472">Membrane</keyword>
<reference evidence="2 3" key="1">
    <citation type="submission" date="2020-03" db="EMBL/GenBank/DDBJ databases">
        <title>Sequencing the genomes of 1000 actinobacteria strains.</title>
        <authorList>
            <person name="Klenk H.-P."/>
        </authorList>
    </citation>
    <scope>NUCLEOTIDE SEQUENCE [LARGE SCALE GENOMIC DNA]</scope>
    <source>
        <strain evidence="2 3">DSM 16403</strain>
    </source>
</reference>
<keyword evidence="1" id="KW-1133">Transmembrane helix</keyword>
<name>A0A846RRU1_9MICC</name>
<keyword evidence="3" id="KW-1185">Reference proteome</keyword>
<evidence type="ECO:0000313" key="3">
    <source>
        <dbReference type="Proteomes" id="UP000547458"/>
    </source>
</evidence>
<evidence type="ECO:0000313" key="2">
    <source>
        <dbReference type="EMBL" id="NJC23769.1"/>
    </source>
</evidence>
<dbReference type="Proteomes" id="UP000547458">
    <property type="component" value="Unassembled WGS sequence"/>
</dbReference>
<dbReference type="AlphaFoldDB" id="A0A846RRU1"/>
<dbReference type="RefSeq" id="WP_167995101.1">
    <property type="nucleotide sequence ID" value="NZ_JAATJL010000001.1"/>
</dbReference>
<evidence type="ECO:0000256" key="1">
    <source>
        <dbReference type="SAM" id="Phobius"/>
    </source>
</evidence>
<feature type="transmembrane region" description="Helical" evidence="1">
    <location>
        <begin position="27"/>
        <end position="49"/>
    </location>
</feature>
<sequence length="50" mass="5461">MSQTPDKDKHDDDATLSPKGRAKYRNLMIAGILVVIAAVMIFVVVSAFLN</sequence>
<keyword evidence="1" id="KW-0812">Transmembrane</keyword>
<proteinExistence type="predicted"/>